<dbReference type="Proteomes" id="UP000184212">
    <property type="component" value="Unassembled WGS sequence"/>
</dbReference>
<evidence type="ECO:0000256" key="5">
    <source>
        <dbReference type="SAM" id="SignalP"/>
    </source>
</evidence>
<evidence type="ECO:0000259" key="6">
    <source>
        <dbReference type="Pfam" id="PF00266"/>
    </source>
</evidence>
<dbReference type="InterPro" id="IPR020578">
    <property type="entry name" value="Aminotrans_V_PyrdxlP_BS"/>
</dbReference>
<dbReference type="InterPro" id="IPR006311">
    <property type="entry name" value="TAT_signal"/>
</dbReference>
<dbReference type="AlphaFoldDB" id="A0A1M5QZ87"/>
<dbReference type="Pfam" id="PF00266">
    <property type="entry name" value="Aminotran_5"/>
    <property type="match status" value="1"/>
</dbReference>
<reference evidence="7 8" key="1">
    <citation type="submission" date="2016-11" db="EMBL/GenBank/DDBJ databases">
        <authorList>
            <person name="Jaros S."/>
            <person name="Januszkiewicz K."/>
            <person name="Wedrychowicz H."/>
        </authorList>
    </citation>
    <scope>NUCLEOTIDE SEQUENCE [LARGE SCALE GENOMIC DNA]</scope>
    <source>
        <strain evidence="7 8">DSM 24574</strain>
    </source>
</reference>
<dbReference type="InterPro" id="IPR015421">
    <property type="entry name" value="PyrdxlP-dep_Trfase_major"/>
</dbReference>
<dbReference type="NCBIfam" id="TIGR01409">
    <property type="entry name" value="TAT_signal_seq"/>
    <property type="match status" value="1"/>
</dbReference>
<dbReference type="SUPFAM" id="SSF53383">
    <property type="entry name" value="PLP-dependent transferases"/>
    <property type="match status" value="1"/>
</dbReference>
<dbReference type="EMBL" id="FQWQ01000002">
    <property type="protein sequence ID" value="SHH19029.1"/>
    <property type="molecule type" value="Genomic_DNA"/>
</dbReference>
<evidence type="ECO:0000313" key="7">
    <source>
        <dbReference type="EMBL" id="SHH19029.1"/>
    </source>
</evidence>
<dbReference type="PROSITE" id="PS00595">
    <property type="entry name" value="AA_TRANSFER_CLASS_5"/>
    <property type="match status" value="1"/>
</dbReference>
<evidence type="ECO:0000256" key="4">
    <source>
        <dbReference type="RuleBase" id="RU004504"/>
    </source>
</evidence>
<protein>
    <submittedName>
        <fullName evidence="7">Cysteine desulfurase / selenocysteine lyase</fullName>
    </submittedName>
</protein>
<dbReference type="InterPro" id="IPR000192">
    <property type="entry name" value="Aminotrans_V_dom"/>
</dbReference>
<dbReference type="InterPro" id="IPR015422">
    <property type="entry name" value="PyrdxlP-dep_Trfase_small"/>
</dbReference>
<keyword evidence="2" id="KW-0663">Pyridoxal phosphate</keyword>
<dbReference type="Gene3D" id="3.40.640.10">
    <property type="entry name" value="Type I PLP-dependent aspartate aminotransferase-like (Major domain)"/>
    <property type="match status" value="1"/>
</dbReference>
<feature type="signal peptide" evidence="5">
    <location>
        <begin position="1"/>
        <end position="33"/>
    </location>
</feature>
<dbReference type="InterPro" id="IPR019546">
    <property type="entry name" value="TAT_signal_bac_arc"/>
</dbReference>
<dbReference type="OrthoDB" id="9804366at2"/>
<keyword evidence="5" id="KW-0732">Signal</keyword>
<evidence type="ECO:0000256" key="3">
    <source>
        <dbReference type="RuleBase" id="RU004075"/>
    </source>
</evidence>
<keyword evidence="8" id="KW-1185">Reference proteome</keyword>
<evidence type="ECO:0000313" key="8">
    <source>
        <dbReference type="Proteomes" id="UP000184212"/>
    </source>
</evidence>
<organism evidence="7 8">
    <name type="scientific">Chryseolinea serpens</name>
    <dbReference type="NCBI Taxonomy" id="947013"/>
    <lineage>
        <taxon>Bacteria</taxon>
        <taxon>Pseudomonadati</taxon>
        <taxon>Bacteroidota</taxon>
        <taxon>Cytophagia</taxon>
        <taxon>Cytophagales</taxon>
        <taxon>Fulvivirgaceae</taxon>
        <taxon>Chryseolinea</taxon>
    </lineage>
</organism>
<dbReference type="GO" id="GO:0016829">
    <property type="term" value="F:lyase activity"/>
    <property type="evidence" value="ECO:0007669"/>
    <property type="project" value="UniProtKB-KW"/>
</dbReference>
<comment type="cofactor">
    <cofactor evidence="1 4">
        <name>pyridoxal 5'-phosphate</name>
        <dbReference type="ChEBI" id="CHEBI:597326"/>
    </cofactor>
</comment>
<dbReference type="Gene3D" id="3.90.1150.10">
    <property type="entry name" value="Aspartate Aminotransferase, domain 1"/>
    <property type="match status" value="1"/>
</dbReference>
<comment type="similarity">
    <text evidence="3">Belongs to the class-V pyridoxal-phosphate-dependent aminotransferase family.</text>
</comment>
<feature type="domain" description="Aminotransferase class V" evidence="6">
    <location>
        <begin position="93"/>
        <end position="402"/>
    </location>
</feature>
<accession>A0A1M5QZ87</accession>
<gene>
    <name evidence="7" type="ORF">SAMN04488109_3086</name>
</gene>
<evidence type="ECO:0000256" key="2">
    <source>
        <dbReference type="ARBA" id="ARBA00022898"/>
    </source>
</evidence>
<feature type="chain" id="PRO_5012928927" evidence="5">
    <location>
        <begin position="34"/>
        <end position="413"/>
    </location>
</feature>
<name>A0A1M5QZ87_9BACT</name>
<dbReference type="PANTHER" id="PTHR43092">
    <property type="entry name" value="L-CYSTEINE DESULFHYDRASE"/>
    <property type="match status" value="1"/>
</dbReference>
<evidence type="ECO:0000256" key="1">
    <source>
        <dbReference type="ARBA" id="ARBA00001933"/>
    </source>
</evidence>
<keyword evidence="7" id="KW-0456">Lyase</keyword>
<proteinExistence type="inferred from homology"/>
<dbReference type="RefSeq" id="WP_073135692.1">
    <property type="nucleotide sequence ID" value="NZ_FQWQ01000002.1"/>
</dbReference>
<sequence>MSTSNYNRRQFLGAASVGAASGLLVNPLAPAHAATNPLTSITASNLEYALEPGVVYLNTGTLGPCRRDTMEAAKKRWEELESLPLKFYGKWGAESLAEKTRTTAAAFLGCDVHEMMITASTTAGMNAIAQGLRLKAGDRIITTDQEHGGGILCWNYYQKYYGIVIDMISIPPGENDVELVLNKISDSITKDTRLISISHVTSSTGLRLPVERISALARSKNILCVVDGAQAAGAISVNLKELGCHAYATSGHKWLMGPKGTGLLYLSEEARDLIRPMQFEESHNTYNDSNGVVNQAAIFGLGSAIEYIQSVGISRIEAHNLALRSRLYKHLSEIKRLTILSPVAGPLAAPMLACQLPDNLDRTSFSHMLLEKYKLSVRPTHKQWFNGIRFSLHIFNTEKEVDFAAETLRALLS</sequence>
<dbReference type="PANTHER" id="PTHR43092:SF2">
    <property type="entry name" value="HERCYNYLCYSTEINE SULFOXIDE LYASE"/>
    <property type="match status" value="1"/>
</dbReference>
<dbReference type="STRING" id="947013.SAMN04488109_3086"/>
<dbReference type="PROSITE" id="PS51318">
    <property type="entry name" value="TAT"/>
    <property type="match status" value="1"/>
</dbReference>
<dbReference type="InterPro" id="IPR015424">
    <property type="entry name" value="PyrdxlP-dep_Trfase"/>
</dbReference>